<dbReference type="RefSeq" id="WP_101289705.1">
    <property type="nucleotide sequence ID" value="NZ_FOUQ01000016.1"/>
</dbReference>
<organism evidence="5 6">
    <name type="scientific">Pleomorphomonas diazotrophica</name>
    <dbReference type="NCBI Taxonomy" id="1166257"/>
    <lineage>
        <taxon>Bacteria</taxon>
        <taxon>Pseudomonadati</taxon>
        <taxon>Pseudomonadota</taxon>
        <taxon>Alphaproteobacteria</taxon>
        <taxon>Hyphomicrobiales</taxon>
        <taxon>Pleomorphomonadaceae</taxon>
        <taxon>Pleomorphomonas</taxon>
    </lineage>
</organism>
<feature type="domain" description="HTH tetR-type" evidence="4">
    <location>
        <begin position="26"/>
        <end position="86"/>
    </location>
</feature>
<dbReference type="AlphaFoldDB" id="A0A1I4WGT1"/>
<evidence type="ECO:0000256" key="2">
    <source>
        <dbReference type="PROSITE-ProRule" id="PRU00335"/>
    </source>
</evidence>
<evidence type="ECO:0000256" key="3">
    <source>
        <dbReference type="SAM" id="MobiDB-lite"/>
    </source>
</evidence>
<dbReference type="Gene3D" id="1.10.10.60">
    <property type="entry name" value="Homeodomain-like"/>
    <property type="match status" value="1"/>
</dbReference>
<name>A0A1I4WGT1_9HYPH</name>
<dbReference type="SUPFAM" id="SSF48498">
    <property type="entry name" value="Tetracyclin repressor-like, C-terminal domain"/>
    <property type="match status" value="1"/>
</dbReference>
<dbReference type="SUPFAM" id="SSF46689">
    <property type="entry name" value="Homeodomain-like"/>
    <property type="match status" value="1"/>
</dbReference>
<evidence type="ECO:0000256" key="1">
    <source>
        <dbReference type="ARBA" id="ARBA00023125"/>
    </source>
</evidence>
<gene>
    <name evidence="5" type="ORF">CXZ10_12665</name>
</gene>
<sequence>MSYETATDGPDLARARGSKKRTRIQAENEERILDAALEVFSRYGFRGATVDQIAERAGMSKPNLLYYFRRKHDLYTAVLTRTLDMWLAPLGDMTEDGDPESELTGYIRQKLEQSRDFPHESRLFIGEVLLGAPHLDSVLKTDLKSIVEEKAGVIRRWIEEGKLIDVDPVHLIFMIWATTQHYADFDAQVRSVLGRGVEDPTTFRAASDTVIGVLMRGILPTRD</sequence>
<evidence type="ECO:0000313" key="5">
    <source>
        <dbReference type="EMBL" id="PKR88960.1"/>
    </source>
</evidence>
<evidence type="ECO:0000259" key="4">
    <source>
        <dbReference type="PROSITE" id="PS50977"/>
    </source>
</evidence>
<keyword evidence="1 2" id="KW-0238">DNA-binding</keyword>
<feature type="region of interest" description="Disordered" evidence="3">
    <location>
        <begin position="1"/>
        <end position="24"/>
    </location>
</feature>
<protein>
    <submittedName>
        <fullName evidence="5">TetR family transcriptional regulator</fullName>
    </submittedName>
</protein>
<reference evidence="5 6" key="1">
    <citation type="submission" date="2017-12" db="EMBL/GenBank/DDBJ databases">
        <title>Anaerobic carbon monoxide metabolism by Pleomorphomonas carboxyditropha sp. nov., a new mesophilic hydrogenogenic carboxidotroph.</title>
        <authorList>
            <person name="Esquivel-Elizondo S."/>
            <person name="Krajmalnik-Brown R."/>
        </authorList>
    </citation>
    <scope>NUCLEOTIDE SEQUENCE [LARGE SCALE GENOMIC DNA]</scope>
    <source>
        <strain evidence="5 6">R5-392</strain>
    </source>
</reference>
<dbReference type="Proteomes" id="UP000233491">
    <property type="component" value="Unassembled WGS sequence"/>
</dbReference>
<dbReference type="PRINTS" id="PR00455">
    <property type="entry name" value="HTHTETR"/>
</dbReference>
<dbReference type="InterPro" id="IPR013573">
    <property type="entry name" value="Tscrpt_reg_YcdC_C"/>
</dbReference>
<dbReference type="PANTHER" id="PTHR30055:SF196">
    <property type="entry name" value="HTH-TYPE TRANSCRIPTIONAL REGULATOR RUTR"/>
    <property type="match status" value="1"/>
</dbReference>
<dbReference type="InterPro" id="IPR050109">
    <property type="entry name" value="HTH-type_TetR-like_transc_reg"/>
</dbReference>
<feature type="DNA-binding region" description="H-T-H motif" evidence="2">
    <location>
        <begin position="49"/>
        <end position="68"/>
    </location>
</feature>
<dbReference type="GO" id="GO:0045892">
    <property type="term" value="P:negative regulation of DNA-templated transcription"/>
    <property type="evidence" value="ECO:0007669"/>
    <property type="project" value="InterPro"/>
</dbReference>
<accession>A0A1I4WGT1</accession>
<dbReference type="EMBL" id="PJNW01000009">
    <property type="protein sequence ID" value="PKR88960.1"/>
    <property type="molecule type" value="Genomic_DNA"/>
</dbReference>
<proteinExistence type="predicted"/>
<dbReference type="Gene3D" id="1.10.357.10">
    <property type="entry name" value="Tetracycline Repressor, domain 2"/>
    <property type="match status" value="1"/>
</dbReference>
<dbReference type="InterPro" id="IPR036271">
    <property type="entry name" value="Tet_transcr_reg_TetR-rel_C_sf"/>
</dbReference>
<comment type="caution">
    <text evidence="5">The sequence shown here is derived from an EMBL/GenBank/DDBJ whole genome shotgun (WGS) entry which is preliminary data.</text>
</comment>
<dbReference type="Pfam" id="PF00440">
    <property type="entry name" value="TetR_N"/>
    <property type="match status" value="1"/>
</dbReference>
<dbReference type="Pfam" id="PF08362">
    <property type="entry name" value="TetR_C_3"/>
    <property type="match status" value="1"/>
</dbReference>
<evidence type="ECO:0000313" key="6">
    <source>
        <dbReference type="Proteomes" id="UP000233491"/>
    </source>
</evidence>
<dbReference type="InterPro" id="IPR009057">
    <property type="entry name" value="Homeodomain-like_sf"/>
</dbReference>
<dbReference type="GO" id="GO:0000976">
    <property type="term" value="F:transcription cis-regulatory region binding"/>
    <property type="evidence" value="ECO:0007669"/>
    <property type="project" value="TreeGrafter"/>
</dbReference>
<dbReference type="OrthoDB" id="2356263at2"/>
<dbReference type="InterPro" id="IPR001647">
    <property type="entry name" value="HTH_TetR"/>
</dbReference>
<dbReference type="PANTHER" id="PTHR30055">
    <property type="entry name" value="HTH-TYPE TRANSCRIPTIONAL REGULATOR RUTR"/>
    <property type="match status" value="1"/>
</dbReference>
<dbReference type="GO" id="GO:0003700">
    <property type="term" value="F:DNA-binding transcription factor activity"/>
    <property type="evidence" value="ECO:0007669"/>
    <property type="project" value="TreeGrafter"/>
</dbReference>
<keyword evidence="6" id="KW-1185">Reference proteome</keyword>
<dbReference type="PROSITE" id="PS50977">
    <property type="entry name" value="HTH_TETR_2"/>
    <property type="match status" value="1"/>
</dbReference>